<dbReference type="eggNOG" id="COG1752">
    <property type="taxonomic scope" value="Bacteria"/>
</dbReference>
<accession>A9E0K5</accession>
<keyword evidence="5" id="KW-1185">Reference proteome</keyword>
<dbReference type="GO" id="GO:0006629">
    <property type="term" value="P:lipid metabolic process"/>
    <property type="evidence" value="ECO:0007669"/>
    <property type="project" value="UniProtKB-KW"/>
</dbReference>
<dbReference type="OrthoDB" id="9813090at2"/>
<dbReference type="STRING" id="391587.KAOT1_05742"/>
<feature type="transmembrane region" description="Helical" evidence="2">
    <location>
        <begin position="312"/>
        <end position="332"/>
    </location>
</feature>
<dbReference type="Proteomes" id="UP000002945">
    <property type="component" value="Unassembled WGS sequence"/>
</dbReference>
<keyword evidence="2" id="KW-1133">Transmembrane helix</keyword>
<evidence type="ECO:0000313" key="5">
    <source>
        <dbReference type="Proteomes" id="UP000002945"/>
    </source>
</evidence>
<evidence type="ECO:0000259" key="3">
    <source>
        <dbReference type="Pfam" id="PF01734"/>
    </source>
</evidence>
<feature type="domain" description="PNPLA" evidence="3">
    <location>
        <begin position="13"/>
        <end position="246"/>
    </location>
</feature>
<evidence type="ECO:0000313" key="4">
    <source>
        <dbReference type="EMBL" id="EDP95882.1"/>
    </source>
</evidence>
<keyword evidence="2" id="KW-0472">Membrane</keyword>
<dbReference type="Gene3D" id="3.40.1090.10">
    <property type="entry name" value="Cytosolic phospholipase A2 catalytic domain"/>
    <property type="match status" value="1"/>
</dbReference>
<dbReference type="SUPFAM" id="SSF52151">
    <property type="entry name" value="FabD/lysophospholipase-like"/>
    <property type="match status" value="1"/>
</dbReference>
<dbReference type="InterPro" id="IPR002641">
    <property type="entry name" value="PNPLA_dom"/>
</dbReference>
<feature type="transmembrane region" description="Helical" evidence="2">
    <location>
        <begin position="338"/>
        <end position="364"/>
    </location>
</feature>
<evidence type="ECO:0000256" key="1">
    <source>
        <dbReference type="ARBA" id="ARBA00023098"/>
    </source>
</evidence>
<name>A9E0K5_9FLAO</name>
<dbReference type="AlphaFoldDB" id="A9E0K5"/>
<gene>
    <name evidence="4" type="ORF">KAOT1_05742</name>
</gene>
<proteinExistence type="predicted"/>
<evidence type="ECO:0000256" key="2">
    <source>
        <dbReference type="SAM" id="Phobius"/>
    </source>
</evidence>
<dbReference type="EMBL" id="ABIB01000006">
    <property type="protein sequence ID" value="EDP95882.1"/>
    <property type="molecule type" value="Genomic_DNA"/>
</dbReference>
<dbReference type="HOGENOM" id="CLU_034659_0_0_10"/>
<keyword evidence="1" id="KW-0443">Lipid metabolism</keyword>
<dbReference type="Pfam" id="PF01734">
    <property type="entry name" value="Patatin"/>
    <property type="match status" value="1"/>
</dbReference>
<dbReference type="InterPro" id="IPR016035">
    <property type="entry name" value="Acyl_Trfase/lysoPLipase"/>
</dbReference>
<keyword evidence="2" id="KW-0812">Transmembrane</keyword>
<organism evidence="4 5">
    <name type="scientific">Kordia algicida OT-1</name>
    <dbReference type="NCBI Taxonomy" id="391587"/>
    <lineage>
        <taxon>Bacteria</taxon>
        <taxon>Pseudomonadati</taxon>
        <taxon>Bacteroidota</taxon>
        <taxon>Flavobacteriia</taxon>
        <taxon>Flavobacteriales</taxon>
        <taxon>Flavobacteriaceae</taxon>
        <taxon>Kordia</taxon>
    </lineage>
</organism>
<sequence length="564" mass="63470">MNEDFIPFKSIGLCFSGGGYRATFFSLGVVSYYDKIQYKEKSLLENVEAISTVSGGTLFGVPFSKASQQKGFNFQTFFKKMYDKFEPANDKLLETAIAKLGDDEIWKKNPHKKRSLINAFALTYADMEVYKGNFNMFLDKEKLSNLKYVCFNSTEFSFGLAFRFQNCGLFGNKALNNKLLNELEGQLQLGDIAASSSCFPLGFEPLVFPDDYIKNQQSPAYKSVKSLKDFSDGVGIMDGGIADNQGIGSMMNISAARKRDDELNRELDLIVVNDVGSFKMNPWKPEAKKKDESASIKSTIFKLLNYFSVKPLYLLILLVGILLMVLNSMEIFKGKAWPALYIIGGIITGFGLLATVLGLVAGVAKGFLIRSVKSLFTKNVPPPLVDDVLSFSKLSVGLIQRMLTERVSSTVIMVNDIFLKQIRRLNYKLLYSDPDLRHKIITSTVYELNGEKTVYSKSFSFNKNINPAPSKLLTSVGLIASEMPTTLWWDETDIRLDRMDALIACGQFTSCYKLMDYILKLKKNKRIKLADEELIAIDALHDALQKDWKQFNENPLFLVEALKK</sequence>
<dbReference type="RefSeq" id="WP_007093717.1">
    <property type="nucleotide sequence ID" value="NZ_CP142125.1"/>
</dbReference>
<comment type="caution">
    <text evidence="4">The sequence shown here is derived from an EMBL/GenBank/DDBJ whole genome shotgun (WGS) entry which is preliminary data.</text>
</comment>
<reference evidence="4 5" key="1">
    <citation type="journal article" date="2011" name="J. Bacteriol.">
        <title>Genome sequence of the algicidal bacterium Kordia algicida OT-1.</title>
        <authorList>
            <person name="Lee H.S."/>
            <person name="Kang S.G."/>
            <person name="Kwon K.K."/>
            <person name="Lee J.H."/>
            <person name="Kim S.J."/>
        </authorList>
    </citation>
    <scope>NUCLEOTIDE SEQUENCE [LARGE SCALE GENOMIC DNA]</scope>
    <source>
        <strain evidence="4 5">OT-1</strain>
    </source>
</reference>
<protein>
    <recommendedName>
        <fullName evidence="3">PNPLA domain-containing protein</fullName>
    </recommendedName>
</protein>